<organism evidence="7 8">
    <name type="scientific">Methylorubrum populi</name>
    <dbReference type="NCBI Taxonomy" id="223967"/>
    <lineage>
        <taxon>Bacteria</taxon>
        <taxon>Pseudomonadati</taxon>
        <taxon>Pseudomonadota</taxon>
        <taxon>Alphaproteobacteria</taxon>
        <taxon>Hyphomicrobiales</taxon>
        <taxon>Methylobacteriaceae</taxon>
        <taxon>Methylorubrum</taxon>
    </lineage>
</organism>
<proteinExistence type="predicted"/>
<accession>A0A921DZ26</accession>
<evidence type="ECO:0000256" key="5">
    <source>
        <dbReference type="SAM" id="Phobius"/>
    </source>
</evidence>
<evidence type="ECO:0000313" key="7">
    <source>
        <dbReference type="EMBL" id="HJE22270.1"/>
    </source>
</evidence>
<dbReference type="PIRSF" id="PIRSF006060">
    <property type="entry name" value="AA_transporter"/>
    <property type="match status" value="1"/>
</dbReference>
<feature type="transmembrane region" description="Helical" evidence="5">
    <location>
        <begin position="223"/>
        <end position="244"/>
    </location>
</feature>
<feature type="transmembrane region" description="Helical" evidence="5">
    <location>
        <begin position="315"/>
        <end position="341"/>
    </location>
</feature>
<feature type="transmembrane region" description="Helical" evidence="5">
    <location>
        <begin position="265"/>
        <end position="284"/>
    </location>
</feature>
<dbReference type="GO" id="GO:0055085">
    <property type="term" value="P:transmembrane transport"/>
    <property type="evidence" value="ECO:0007669"/>
    <property type="project" value="InterPro"/>
</dbReference>
<dbReference type="PANTHER" id="PTHR42770:SF7">
    <property type="entry name" value="MEMBRANE PROTEIN"/>
    <property type="match status" value="1"/>
</dbReference>
<keyword evidence="2 5" id="KW-0812">Transmembrane</keyword>
<comment type="caution">
    <text evidence="7">The sequence shown here is derived from an EMBL/GenBank/DDBJ whole genome shotgun (WGS) entry which is preliminary data.</text>
</comment>
<keyword evidence="3 5" id="KW-1133">Transmembrane helix</keyword>
<dbReference type="Proteomes" id="UP000742631">
    <property type="component" value="Unassembled WGS sequence"/>
</dbReference>
<feature type="transmembrane region" description="Helical" evidence="5">
    <location>
        <begin position="50"/>
        <end position="69"/>
    </location>
</feature>
<reference evidence="7" key="2">
    <citation type="submission" date="2021-09" db="EMBL/GenBank/DDBJ databases">
        <authorList>
            <person name="Gilroy R."/>
        </authorList>
    </citation>
    <scope>NUCLEOTIDE SEQUENCE</scope>
    <source>
        <strain evidence="7">316</strain>
    </source>
</reference>
<dbReference type="EMBL" id="DYYG01000005">
    <property type="protein sequence ID" value="HJE22270.1"/>
    <property type="molecule type" value="Genomic_DNA"/>
</dbReference>
<evidence type="ECO:0000256" key="3">
    <source>
        <dbReference type="ARBA" id="ARBA00022989"/>
    </source>
</evidence>
<reference evidence="7" key="1">
    <citation type="journal article" date="2021" name="PeerJ">
        <title>Extensive microbial diversity within the chicken gut microbiome revealed by metagenomics and culture.</title>
        <authorList>
            <person name="Gilroy R."/>
            <person name="Ravi A."/>
            <person name="Getino M."/>
            <person name="Pursley I."/>
            <person name="Horton D.L."/>
            <person name="Alikhan N.F."/>
            <person name="Baker D."/>
            <person name="Gharbi K."/>
            <person name="Hall N."/>
            <person name="Watson M."/>
            <person name="Adriaenssens E.M."/>
            <person name="Foster-Nyarko E."/>
            <person name="Jarju S."/>
            <person name="Secka A."/>
            <person name="Antonio M."/>
            <person name="Oren A."/>
            <person name="Chaudhuri R.R."/>
            <person name="La Ragione R."/>
            <person name="Hildebrand F."/>
            <person name="Pallen M.J."/>
        </authorList>
    </citation>
    <scope>NUCLEOTIDE SEQUENCE</scope>
    <source>
        <strain evidence="7">316</strain>
    </source>
</reference>
<name>A0A921DZ26_9HYPH</name>
<dbReference type="Pfam" id="PF00324">
    <property type="entry name" value="AA_permease"/>
    <property type="match status" value="1"/>
</dbReference>
<feature type="transmembrane region" description="Helical" evidence="5">
    <location>
        <begin position="362"/>
        <end position="381"/>
    </location>
</feature>
<evidence type="ECO:0000259" key="6">
    <source>
        <dbReference type="Pfam" id="PF00324"/>
    </source>
</evidence>
<dbReference type="GO" id="GO:0016020">
    <property type="term" value="C:membrane"/>
    <property type="evidence" value="ECO:0007669"/>
    <property type="project" value="UniProtKB-SubCell"/>
</dbReference>
<feature type="transmembrane region" description="Helical" evidence="5">
    <location>
        <begin position="116"/>
        <end position="136"/>
    </location>
</feature>
<dbReference type="PANTHER" id="PTHR42770">
    <property type="entry name" value="AMINO ACID TRANSPORTER-RELATED"/>
    <property type="match status" value="1"/>
</dbReference>
<evidence type="ECO:0000256" key="4">
    <source>
        <dbReference type="ARBA" id="ARBA00023136"/>
    </source>
</evidence>
<feature type="transmembrane region" description="Helical" evidence="5">
    <location>
        <begin position="75"/>
        <end position="95"/>
    </location>
</feature>
<feature type="transmembrane region" description="Helical" evidence="5">
    <location>
        <begin position="190"/>
        <end position="211"/>
    </location>
</feature>
<dbReference type="InterPro" id="IPR050367">
    <property type="entry name" value="APC_superfamily"/>
</dbReference>
<dbReference type="InterPro" id="IPR004841">
    <property type="entry name" value="AA-permease/SLC12A_dom"/>
</dbReference>
<feature type="domain" description="Amino acid permease/ SLC12A" evidence="6">
    <location>
        <begin position="56"/>
        <end position="461"/>
    </location>
</feature>
<gene>
    <name evidence="7" type="ORF">K8W01_01230</name>
</gene>
<comment type="subcellular location">
    <subcellularLocation>
        <location evidence="1">Membrane</location>
        <topology evidence="1">Multi-pass membrane protein</topology>
    </subcellularLocation>
</comment>
<feature type="transmembrane region" description="Helical" evidence="5">
    <location>
        <begin position="165"/>
        <end position="183"/>
    </location>
</feature>
<feature type="transmembrane region" description="Helical" evidence="5">
    <location>
        <begin position="428"/>
        <end position="446"/>
    </location>
</feature>
<sequence>MTTIQPVAEPRSVPSPAVAPLAGAGASPAHTPPAEGKRVALLRVLGPGHVWALGVGIVLVGEFMGWNFAVGKGGAVAALAACWLAGILYTCVAMIDSEITSTVAAAGGQYAQAKHIIGPLAAFNVGLYLVMAYTMLEVSNAIVAGDLIEAFAQSLGLEGAVDKRAFMVLTVVALAFLNYRGVLATLTLNLVITAAAFAAIVVLFVATQPWAPGAVLKHDDLLVGLPYGSLGILAAMHFGLWFYLGIEGTTQAAEEVRSPARALPLGTMTGMMTLLIAATLTWYVCSGLMPWEYLGQAVTPLYDAARLTGSRWLELALFLGTLFATVASANGCINDASRAWFAMGRDRYMPVWFGAVHPTYRTPYRAIVFFVPIAILFAVSTPLDQTITFSILSGLLGYTLMALSIMLFRRKWPLGTIQRGYVHPLHPLPALLLLGLCIVTYLAVFLGYGTQLLAMMAFYITASAWFVLHRYKYVRRGDQFTMPWPKPRGY</sequence>
<keyword evidence="4 5" id="KW-0472">Membrane</keyword>
<feature type="transmembrane region" description="Helical" evidence="5">
    <location>
        <begin position="452"/>
        <end position="468"/>
    </location>
</feature>
<feature type="transmembrane region" description="Helical" evidence="5">
    <location>
        <begin position="387"/>
        <end position="408"/>
    </location>
</feature>
<evidence type="ECO:0000256" key="1">
    <source>
        <dbReference type="ARBA" id="ARBA00004141"/>
    </source>
</evidence>
<evidence type="ECO:0000256" key="2">
    <source>
        <dbReference type="ARBA" id="ARBA00022692"/>
    </source>
</evidence>
<dbReference type="AlphaFoldDB" id="A0A921DZ26"/>
<evidence type="ECO:0000313" key="8">
    <source>
        <dbReference type="Proteomes" id="UP000742631"/>
    </source>
</evidence>
<dbReference type="Gene3D" id="1.20.1740.10">
    <property type="entry name" value="Amino acid/polyamine transporter I"/>
    <property type="match status" value="1"/>
</dbReference>
<protein>
    <submittedName>
        <fullName evidence="7">APC family permease</fullName>
    </submittedName>
</protein>